<name>A0A8J6MXT4_9DELT</name>
<reference evidence="2 3" key="1">
    <citation type="submission" date="2020-08" db="EMBL/GenBank/DDBJ databases">
        <title>Bridging the membrane lipid divide: bacteria of the FCB group superphylum have the potential to synthesize archaeal ether lipids.</title>
        <authorList>
            <person name="Villanueva L."/>
            <person name="Von Meijenfeldt F.A.B."/>
            <person name="Westbye A.B."/>
            <person name="Yadav S."/>
            <person name="Hopmans E.C."/>
            <person name="Dutilh B.E."/>
            <person name="Sinninghe Damste J.S."/>
        </authorList>
    </citation>
    <scope>NUCLEOTIDE SEQUENCE [LARGE SCALE GENOMIC DNA]</scope>
    <source>
        <strain evidence="2">NIOZ-UU27</strain>
    </source>
</reference>
<dbReference type="SUPFAM" id="SSF48695">
    <property type="entry name" value="Multiheme cytochromes"/>
    <property type="match status" value="1"/>
</dbReference>
<dbReference type="AlphaFoldDB" id="A0A8J6MXT4"/>
<proteinExistence type="predicted"/>
<dbReference type="InterPro" id="IPR036280">
    <property type="entry name" value="Multihaem_cyt_sf"/>
</dbReference>
<evidence type="ECO:0000259" key="1">
    <source>
        <dbReference type="Pfam" id="PF13435"/>
    </source>
</evidence>
<dbReference type="Gene3D" id="1.10.1130.10">
    <property type="entry name" value="Flavocytochrome C3, Chain A"/>
    <property type="match status" value="1"/>
</dbReference>
<dbReference type="Pfam" id="PF13435">
    <property type="entry name" value="Cytochrome_C554"/>
    <property type="match status" value="1"/>
</dbReference>
<protein>
    <recommendedName>
        <fullName evidence="1">Cytochrome c-552/4 domain-containing protein</fullName>
    </recommendedName>
</protein>
<dbReference type="Proteomes" id="UP000650524">
    <property type="component" value="Unassembled WGS sequence"/>
</dbReference>
<gene>
    <name evidence="2" type="ORF">H8E19_06060</name>
</gene>
<dbReference type="InterPro" id="IPR008969">
    <property type="entry name" value="CarboxyPept-like_regulatory"/>
</dbReference>
<dbReference type="InterPro" id="IPR023155">
    <property type="entry name" value="Cyt_c-552/4"/>
</dbReference>
<feature type="domain" description="Cytochrome c-552/4" evidence="1">
    <location>
        <begin position="131"/>
        <end position="225"/>
    </location>
</feature>
<dbReference type="SUPFAM" id="SSF49464">
    <property type="entry name" value="Carboxypeptidase regulatory domain-like"/>
    <property type="match status" value="1"/>
</dbReference>
<dbReference type="EMBL" id="JACNJD010000176">
    <property type="protein sequence ID" value="MBC8176952.1"/>
    <property type="molecule type" value="Genomic_DNA"/>
</dbReference>
<sequence length="563" mass="63642">MMTKKTALLAILSLAILLTIVYSGKWDPAQGGTRETRETKILGRVVSQYGPLENARVRVQGDDRYALTDRQGMFELSTNLPPGKRVRITAGKEGWFNNVQIASPPSPMGDIFLNPVYLNDRADYRFISPVTCAQCHVEVTRYWDRSKMAHTSSNPMVLDMFYGTDPFNRQGIQPGYRLDNPESSGNCIICHAPSAAAAGGRSRDLKTILQSPMTEWDGISCDYCHKVRKVVPDRTKPSGTGAVLERQSAERGSSILVFGPYDDVVAPPMAASYNPLFADAKFCSTCHNHYRKLDRKETWEPEKVYTSSEWEGLKMEDESFLPIQTTFQEWQQWQNELPNDDANKGKKCQDCHMGWRKEMLPYDNYVVEGMARNMWGTYRSPQDIRPHHFDGGTEIQLKTALSMELEGKITGKKLDLTVYITNTNGGHWVPTGETMRSVMLMLRVFDSKGTPLKMIKGSRLPPWAGEGKPEQGNYGGLPGAVFAKILQDKDGNNHVPFWRATRIASDTRIRPKKTVTLRFEFALTDPEDEPTAEAELIYRPVVRPLAKKKQWPVKDILMTSKTW</sequence>
<evidence type="ECO:0000313" key="3">
    <source>
        <dbReference type="Proteomes" id="UP000650524"/>
    </source>
</evidence>
<organism evidence="2 3">
    <name type="scientific">Candidatus Desulfacyla euxinica</name>
    <dbReference type="NCBI Taxonomy" id="2841693"/>
    <lineage>
        <taxon>Bacteria</taxon>
        <taxon>Deltaproteobacteria</taxon>
        <taxon>Candidatus Desulfacyla</taxon>
    </lineage>
</organism>
<comment type="caution">
    <text evidence="2">The sequence shown here is derived from an EMBL/GenBank/DDBJ whole genome shotgun (WGS) entry which is preliminary data.</text>
</comment>
<accession>A0A8J6MXT4</accession>
<evidence type="ECO:0000313" key="2">
    <source>
        <dbReference type="EMBL" id="MBC8176952.1"/>
    </source>
</evidence>